<accession>A0ABS9DYV3</accession>
<dbReference type="GO" id="GO:0004497">
    <property type="term" value="F:monooxygenase activity"/>
    <property type="evidence" value="ECO:0007669"/>
    <property type="project" value="UniProtKB-KW"/>
</dbReference>
<comment type="caution">
    <text evidence="2">The sequence shown here is derived from an EMBL/GenBank/DDBJ whole genome shotgun (WGS) entry which is preliminary data.</text>
</comment>
<dbReference type="InterPro" id="IPR052936">
    <property type="entry name" value="Jasmonate_Hydroxylase-like"/>
</dbReference>
<sequence length="208" mass="24017">MFAVIFEVHPKPEQWDAYIGHAGMLRPELVRVNGFVDNVRYRSKRREGWLLSLSVWRDEKALVRWRTHALHHAVQKKGRFEIFQDYHLRVGQITVDTDDPEGSTLPEQRLDATETGAAKVISIIETKQQVEPPEGVDGLVTWDAFEAILTPGDFLLLLSWRDADAAARFEPPDGALSRHVRVIRDYGMYDRYEAPQYYEDVTRPAEIE</sequence>
<dbReference type="Gene3D" id="3.30.70.100">
    <property type="match status" value="1"/>
</dbReference>
<reference evidence="2 3" key="1">
    <citation type="submission" date="2022-01" db="EMBL/GenBank/DDBJ databases">
        <authorList>
            <person name="Won M."/>
            <person name="Kim S.-J."/>
            <person name="Kwon S.-W."/>
        </authorList>
    </citation>
    <scope>NUCLEOTIDE SEQUENCE [LARGE SCALE GENOMIC DNA]</scope>
    <source>
        <strain evidence="2 3">KCTC 23505</strain>
    </source>
</reference>
<dbReference type="EMBL" id="JAKGBZ010000016">
    <property type="protein sequence ID" value="MCF3946975.1"/>
    <property type="molecule type" value="Genomic_DNA"/>
</dbReference>
<dbReference type="InterPro" id="IPR011008">
    <property type="entry name" value="Dimeric_a/b-barrel"/>
</dbReference>
<dbReference type="PANTHER" id="PTHR37811:SF2">
    <property type="entry name" value="ABM DOMAIN-CONTAINING PROTEIN"/>
    <property type="match status" value="1"/>
</dbReference>
<keyword evidence="3" id="KW-1185">Reference proteome</keyword>
<evidence type="ECO:0000313" key="2">
    <source>
        <dbReference type="EMBL" id="MCF3946975.1"/>
    </source>
</evidence>
<organism evidence="2 3">
    <name type="scientific">Acidiphilium iwatense</name>
    <dbReference type="NCBI Taxonomy" id="768198"/>
    <lineage>
        <taxon>Bacteria</taxon>
        <taxon>Pseudomonadati</taxon>
        <taxon>Pseudomonadota</taxon>
        <taxon>Alphaproteobacteria</taxon>
        <taxon>Acetobacterales</taxon>
        <taxon>Acidocellaceae</taxon>
        <taxon>Acidiphilium</taxon>
    </lineage>
</organism>
<evidence type="ECO:0000313" key="3">
    <source>
        <dbReference type="Proteomes" id="UP001521209"/>
    </source>
</evidence>
<keyword evidence="2" id="KW-0503">Monooxygenase</keyword>
<keyword evidence="2" id="KW-0560">Oxidoreductase</keyword>
<evidence type="ECO:0000259" key="1">
    <source>
        <dbReference type="Pfam" id="PF03992"/>
    </source>
</evidence>
<protein>
    <submittedName>
        <fullName evidence="2">Antibiotic biosynthesis monooxygenase</fullName>
    </submittedName>
</protein>
<dbReference type="Pfam" id="PF03992">
    <property type="entry name" value="ABM"/>
    <property type="match status" value="1"/>
</dbReference>
<name>A0ABS9DYV3_9PROT</name>
<dbReference type="InterPro" id="IPR007138">
    <property type="entry name" value="ABM_dom"/>
</dbReference>
<gene>
    <name evidence="2" type="ORF">L2A60_09820</name>
</gene>
<feature type="domain" description="ABM" evidence="1">
    <location>
        <begin position="1"/>
        <end position="76"/>
    </location>
</feature>
<dbReference type="SUPFAM" id="SSF54909">
    <property type="entry name" value="Dimeric alpha+beta barrel"/>
    <property type="match status" value="1"/>
</dbReference>
<dbReference type="RefSeq" id="WP_235704209.1">
    <property type="nucleotide sequence ID" value="NZ_JAKGBZ010000016.1"/>
</dbReference>
<dbReference type="PANTHER" id="PTHR37811">
    <property type="entry name" value="BLL5343 PROTEIN"/>
    <property type="match status" value="1"/>
</dbReference>
<proteinExistence type="predicted"/>
<dbReference type="Proteomes" id="UP001521209">
    <property type="component" value="Unassembled WGS sequence"/>
</dbReference>